<evidence type="ECO:0007829" key="6">
    <source>
        <dbReference type="PeptideAtlas" id="A0AAG2UW87"/>
    </source>
</evidence>
<protein>
    <submittedName>
        <fullName evidence="4">NF-kappa-B-repressing factor</fullName>
    </submittedName>
</protein>
<keyword evidence="6" id="KW-1267">Proteomics identification</keyword>
<dbReference type="PROSITE" id="PS51827">
    <property type="entry name" value="XTBD"/>
    <property type="match status" value="1"/>
</dbReference>
<dbReference type="SMR" id="A0AAG2UW87"/>
<name>A0AAG2UW87_HUMAN</name>
<sequence length="104" mass="11562">MAGGRLLLGGDFLSPPPLPPLPPPPLPPLPPPPPEPVLEQWRYSHESDWQWALRRSFICRHLHSYPGAALDQLLALSAAWTNHVFLGCSFHIEEREGPMKTLGS</sequence>
<gene>
    <name evidence="4" type="primary">NKRF</name>
</gene>
<keyword evidence="5" id="KW-1185">Reference proteome</keyword>
<evidence type="ECO:0000313" key="5">
    <source>
        <dbReference type="Proteomes" id="UP000005640"/>
    </source>
</evidence>
<evidence type="ECO:0000313" key="4">
    <source>
        <dbReference type="Ensembl" id="ENSP00000518189.1"/>
    </source>
</evidence>
<dbReference type="Proteomes" id="UP000005640">
    <property type="component" value="Unplaced"/>
</dbReference>
<dbReference type="Ensembl" id="ENST00000710307.1">
    <property type="protein sequence ID" value="ENSP00000518189.1"/>
    <property type="gene ID" value="ENSG00000292244.1"/>
</dbReference>
<dbReference type="InterPro" id="IPR021859">
    <property type="entry name" value="XTBD"/>
</dbReference>
<reference evidence="4" key="1">
    <citation type="submission" date="2025-08" db="UniProtKB">
        <authorList>
            <consortium name="Ensembl"/>
        </authorList>
    </citation>
    <scope>IDENTIFICATION</scope>
</reference>
<dbReference type="Pfam" id="PF11952">
    <property type="entry name" value="XTBD"/>
    <property type="match status" value="1"/>
</dbReference>
<dbReference type="PeptideAtlas" id="A0AAG2UW87"/>
<reference evidence="4" key="2">
    <citation type="submission" date="2025-09" db="UniProtKB">
        <authorList>
            <consortium name="Ensembl"/>
        </authorList>
    </citation>
    <scope>IDENTIFICATION</scope>
</reference>
<evidence type="ECO:0000259" key="3">
    <source>
        <dbReference type="PROSITE" id="PS51827"/>
    </source>
</evidence>
<evidence type="ECO:0000256" key="2">
    <source>
        <dbReference type="SAM" id="MobiDB-lite"/>
    </source>
</evidence>
<feature type="region of interest" description="Disordered" evidence="2">
    <location>
        <begin position="1"/>
        <end position="34"/>
    </location>
</feature>
<evidence type="ECO:0000256" key="1">
    <source>
        <dbReference type="ARBA" id="ARBA00010053"/>
    </source>
</evidence>
<accession>A0AAG2UW87</accession>
<comment type="similarity">
    <text evidence="1">Belongs to the CARF family.</text>
</comment>
<feature type="compositionally biased region" description="Pro residues" evidence="2">
    <location>
        <begin position="14"/>
        <end position="34"/>
    </location>
</feature>
<feature type="domain" description="XRN2-binding (XTBD)" evidence="3">
    <location>
        <begin position="38"/>
        <end position="104"/>
    </location>
</feature>
<dbReference type="AlphaFoldDB" id="A0AAG2UW87"/>
<proteinExistence type="evidence at protein level"/>
<organism evidence="4 5">
    <name type="scientific">Homo sapiens</name>
    <name type="common">Human</name>
    <dbReference type="NCBI Taxonomy" id="9606"/>
    <lineage>
        <taxon>Eukaryota</taxon>
        <taxon>Metazoa</taxon>
        <taxon>Chordata</taxon>
        <taxon>Craniata</taxon>
        <taxon>Vertebrata</taxon>
        <taxon>Euteleostomi</taxon>
        <taxon>Mammalia</taxon>
        <taxon>Eutheria</taxon>
        <taxon>Euarchontoglires</taxon>
        <taxon>Primates</taxon>
        <taxon>Haplorrhini</taxon>
        <taxon>Catarrhini</taxon>
        <taxon>Hominidae</taxon>
        <taxon>Homo</taxon>
    </lineage>
</organism>